<comment type="function">
    <text evidence="10">Necessary for normal cell division and for the maintenance of normal septation.</text>
</comment>
<evidence type="ECO:0000256" key="4">
    <source>
        <dbReference type="ARBA" id="ARBA00022723"/>
    </source>
</evidence>
<dbReference type="EMBL" id="DRTD01000621">
    <property type="protein sequence ID" value="HHE55788.1"/>
    <property type="molecule type" value="Genomic_DNA"/>
</dbReference>
<evidence type="ECO:0000256" key="3">
    <source>
        <dbReference type="ARBA" id="ARBA00022618"/>
    </source>
</evidence>
<gene>
    <name evidence="10" type="primary">engB</name>
    <name evidence="12" type="ORF">ENL21_08400</name>
</gene>
<comment type="similarity">
    <text evidence="2 10">Belongs to the TRAFAC class TrmE-Era-EngA-EngB-Septin-like GTPase superfamily. EngB GTPase family.</text>
</comment>
<evidence type="ECO:0000256" key="7">
    <source>
        <dbReference type="ARBA" id="ARBA00023134"/>
    </source>
</evidence>
<keyword evidence="6" id="KW-0460">Magnesium</keyword>
<evidence type="ECO:0000256" key="6">
    <source>
        <dbReference type="ARBA" id="ARBA00022842"/>
    </source>
</evidence>
<feature type="domain" description="EngB-type G" evidence="11">
    <location>
        <begin position="24"/>
        <end position="193"/>
    </location>
</feature>
<name>A0A7V5H7A3_CALAY</name>
<comment type="caution">
    <text evidence="12">The sequence shown here is derived from an EMBL/GenBank/DDBJ whole genome shotgun (WGS) entry which is preliminary data.</text>
</comment>
<dbReference type="NCBIfam" id="TIGR03598">
    <property type="entry name" value="GTPase_YsxC"/>
    <property type="match status" value="1"/>
</dbReference>
<dbReference type="SUPFAM" id="SSF52540">
    <property type="entry name" value="P-loop containing nucleoside triphosphate hydrolases"/>
    <property type="match status" value="1"/>
</dbReference>
<keyword evidence="4" id="KW-0479">Metal-binding</keyword>
<evidence type="ECO:0000256" key="5">
    <source>
        <dbReference type="ARBA" id="ARBA00022741"/>
    </source>
</evidence>
<keyword evidence="3 10" id="KW-0132">Cell division</keyword>
<keyword evidence="9 10" id="KW-0131">Cell cycle</keyword>
<accession>A0A7V5H7A3</accession>
<dbReference type="GO" id="GO:0005525">
    <property type="term" value="F:GTP binding"/>
    <property type="evidence" value="ECO:0007669"/>
    <property type="project" value="UniProtKB-UniRule"/>
</dbReference>
<organism evidence="12">
    <name type="scientific">Caldithrix abyssi</name>
    <dbReference type="NCBI Taxonomy" id="187145"/>
    <lineage>
        <taxon>Bacteria</taxon>
        <taxon>Pseudomonadati</taxon>
        <taxon>Calditrichota</taxon>
        <taxon>Calditrichia</taxon>
        <taxon>Calditrichales</taxon>
        <taxon>Calditrichaceae</taxon>
        <taxon>Caldithrix</taxon>
    </lineage>
</organism>
<keyword evidence="5 10" id="KW-0547">Nucleotide-binding</keyword>
<evidence type="ECO:0000256" key="10">
    <source>
        <dbReference type="HAMAP-Rule" id="MF_00321"/>
    </source>
</evidence>
<keyword evidence="8 10" id="KW-0717">Septation</keyword>
<dbReference type="HAMAP" id="MF_00321">
    <property type="entry name" value="GTPase_EngB"/>
    <property type="match status" value="1"/>
</dbReference>
<dbReference type="GO" id="GO:0005829">
    <property type="term" value="C:cytosol"/>
    <property type="evidence" value="ECO:0007669"/>
    <property type="project" value="TreeGrafter"/>
</dbReference>
<dbReference type="AlphaFoldDB" id="A0A7V5H7A3"/>
<reference evidence="12" key="1">
    <citation type="journal article" date="2020" name="mSystems">
        <title>Genome- and Community-Level Interaction Insights into Carbon Utilization and Element Cycling Functions of Hydrothermarchaeota in Hydrothermal Sediment.</title>
        <authorList>
            <person name="Zhou Z."/>
            <person name="Liu Y."/>
            <person name="Xu W."/>
            <person name="Pan J."/>
            <person name="Luo Z.H."/>
            <person name="Li M."/>
        </authorList>
    </citation>
    <scope>NUCLEOTIDE SEQUENCE [LARGE SCALE GENOMIC DNA]</scope>
    <source>
        <strain evidence="12">HyVt-76</strain>
    </source>
</reference>
<proteinExistence type="inferred from homology"/>
<evidence type="ECO:0000256" key="1">
    <source>
        <dbReference type="ARBA" id="ARBA00001946"/>
    </source>
</evidence>
<evidence type="ECO:0000259" key="11">
    <source>
        <dbReference type="PROSITE" id="PS51706"/>
    </source>
</evidence>
<protein>
    <recommendedName>
        <fullName evidence="10">Probable GTP-binding protein EngB</fullName>
    </recommendedName>
</protein>
<dbReference type="InterPro" id="IPR030393">
    <property type="entry name" value="G_ENGB_dom"/>
</dbReference>
<comment type="cofactor">
    <cofactor evidence="1">
        <name>Mg(2+)</name>
        <dbReference type="ChEBI" id="CHEBI:18420"/>
    </cofactor>
</comment>
<dbReference type="CDD" id="cd01876">
    <property type="entry name" value="YihA_EngB"/>
    <property type="match status" value="1"/>
</dbReference>
<dbReference type="PANTHER" id="PTHR11649:SF13">
    <property type="entry name" value="ENGB-TYPE G DOMAIN-CONTAINING PROTEIN"/>
    <property type="match status" value="1"/>
</dbReference>
<dbReference type="GO" id="GO:0046872">
    <property type="term" value="F:metal ion binding"/>
    <property type="evidence" value="ECO:0007669"/>
    <property type="project" value="UniProtKB-KW"/>
</dbReference>
<evidence type="ECO:0000256" key="2">
    <source>
        <dbReference type="ARBA" id="ARBA00009638"/>
    </source>
</evidence>
<sequence length="193" mass="22399">MKPIFKHAEFYTTVKSADKILKPVYPEVAFLGRSNVGKSSLINALFGKKNLALTSSSPGKTRGINYFLVDQKYFFVDLPGYGFAKIPKSERLKWQKLIETYLLESKLLKLLCVLIDSRRELMESDAQMIDWLQYHEKPFIIVLTKTDKLSKNQLAKTLSYYRDYFSDNHVLPFSVKDKKLIMDTAFFITKFLS</sequence>
<evidence type="ECO:0000256" key="9">
    <source>
        <dbReference type="ARBA" id="ARBA00023306"/>
    </source>
</evidence>
<dbReference type="InterPro" id="IPR027417">
    <property type="entry name" value="P-loop_NTPase"/>
</dbReference>
<dbReference type="PROSITE" id="PS51706">
    <property type="entry name" value="G_ENGB"/>
    <property type="match status" value="1"/>
</dbReference>
<evidence type="ECO:0000256" key="8">
    <source>
        <dbReference type="ARBA" id="ARBA00023210"/>
    </source>
</evidence>
<evidence type="ECO:0000313" key="12">
    <source>
        <dbReference type="EMBL" id="HHE55788.1"/>
    </source>
</evidence>
<keyword evidence="7 10" id="KW-0342">GTP-binding</keyword>
<dbReference type="Pfam" id="PF01926">
    <property type="entry name" value="MMR_HSR1"/>
    <property type="match status" value="1"/>
</dbReference>
<dbReference type="InterPro" id="IPR006073">
    <property type="entry name" value="GTP-bd"/>
</dbReference>
<dbReference type="Gene3D" id="3.40.50.300">
    <property type="entry name" value="P-loop containing nucleotide triphosphate hydrolases"/>
    <property type="match status" value="1"/>
</dbReference>
<dbReference type="InterPro" id="IPR019987">
    <property type="entry name" value="GTP-bd_ribosome_bio_YsxC"/>
</dbReference>
<dbReference type="PANTHER" id="PTHR11649">
    <property type="entry name" value="MSS1/TRME-RELATED GTP-BINDING PROTEIN"/>
    <property type="match status" value="1"/>
</dbReference>
<dbReference type="Proteomes" id="UP000886111">
    <property type="component" value="Unassembled WGS sequence"/>
</dbReference>
<dbReference type="GO" id="GO:0000917">
    <property type="term" value="P:division septum assembly"/>
    <property type="evidence" value="ECO:0007669"/>
    <property type="project" value="UniProtKB-KW"/>
</dbReference>